<keyword evidence="3" id="KW-1185">Reference proteome</keyword>
<feature type="transmembrane region" description="Helical" evidence="1">
    <location>
        <begin position="82"/>
        <end position="101"/>
    </location>
</feature>
<proteinExistence type="predicted"/>
<evidence type="ECO:0000256" key="1">
    <source>
        <dbReference type="SAM" id="Phobius"/>
    </source>
</evidence>
<evidence type="ECO:0000313" key="3">
    <source>
        <dbReference type="Proteomes" id="UP000240988"/>
    </source>
</evidence>
<dbReference type="OrthoDB" id="4566092at2"/>
<feature type="transmembrane region" description="Helical" evidence="1">
    <location>
        <begin position="107"/>
        <end position="125"/>
    </location>
</feature>
<keyword evidence="1" id="KW-0812">Transmembrane</keyword>
<keyword evidence="1" id="KW-0472">Membrane</keyword>
<feature type="transmembrane region" description="Helical" evidence="1">
    <location>
        <begin position="20"/>
        <end position="42"/>
    </location>
</feature>
<protein>
    <submittedName>
        <fullName evidence="2">Uncharacterized protein</fullName>
    </submittedName>
</protein>
<feature type="transmembrane region" description="Helical" evidence="1">
    <location>
        <begin position="54"/>
        <end position="75"/>
    </location>
</feature>
<evidence type="ECO:0000313" key="2">
    <source>
        <dbReference type="EMBL" id="SPM35369.1"/>
    </source>
</evidence>
<gene>
    <name evidence="2" type="ORF">MRAB57_3194</name>
</gene>
<dbReference type="Proteomes" id="UP000240988">
    <property type="component" value="Unassembled WGS sequence"/>
</dbReference>
<sequence length="138" mass="13970">MTAVSGIQTRRLYDSTDSLLRFAIRADAALTGVCGLAVALVADPLSSLSGLPPGVEYGLAVFFILYGVVGLGLGATSDLRRAGIGFVAANTAFTVGAVAAAEAVPMTATGIAASLASAMYTAAFARLQYLGVRRLEPA</sequence>
<keyword evidence="1" id="KW-1133">Transmembrane helix</keyword>
<name>A0A2U3NV35_9MYCO</name>
<reference evidence="2 3" key="1">
    <citation type="submission" date="2017-01" db="EMBL/GenBank/DDBJ databases">
        <authorList>
            <consortium name="Urmite Genomes"/>
        </authorList>
    </citation>
    <scope>NUCLEOTIDE SEQUENCE [LARGE SCALE GENOMIC DNA]</scope>
    <source>
        <strain evidence="2 3">AB57</strain>
    </source>
</reference>
<dbReference type="AlphaFoldDB" id="A0A2U3NV35"/>
<dbReference type="EMBL" id="FUFA01000004">
    <property type="protein sequence ID" value="SPM35369.1"/>
    <property type="molecule type" value="Genomic_DNA"/>
</dbReference>
<dbReference type="RefSeq" id="WP_077088229.1">
    <property type="nucleotide sequence ID" value="NZ_LT721901.1"/>
</dbReference>
<accession>A0A2U3NV35</accession>
<organism evidence="2 3">
    <name type="scientific">Mycobacterium rhizamassiliense</name>
    <dbReference type="NCBI Taxonomy" id="1841860"/>
    <lineage>
        <taxon>Bacteria</taxon>
        <taxon>Bacillati</taxon>
        <taxon>Actinomycetota</taxon>
        <taxon>Actinomycetes</taxon>
        <taxon>Mycobacteriales</taxon>
        <taxon>Mycobacteriaceae</taxon>
        <taxon>Mycobacterium</taxon>
    </lineage>
</organism>